<dbReference type="InterPro" id="IPR036890">
    <property type="entry name" value="HATPase_C_sf"/>
</dbReference>
<feature type="repeat" description="TPR" evidence="9">
    <location>
        <begin position="207"/>
        <end position="240"/>
    </location>
</feature>
<evidence type="ECO:0000256" key="9">
    <source>
        <dbReference type="PROSITE-ProRule" id="PRU00339"/>
    </source>
</evidence>
<evidence type="ECO:0000256" key="1">
    <source>
        <dbReference type="ARBA" id="ARBA00000085"/>
    </source>
</evidence>
<dbReference type="InterPro" id="IPR019734">
    <property type="entry name" value="TPR_rpt"/>
</dbReference>
<dbReference type="EMBL" id="AFBN01000039">
    <property type="protein sequence ID" value="EGF56562.1"/>
    <property type="molecule type" value="Genomic_DNA"/>
</dbReference>
<dbReference type="GO" id="GO:0046983">
    <property type="term" value="F:protein dimerization activity"/>
    <property type="evidence" value="ECO:0007669"/>
    <property type="project" value="InterPro"/>
</dbReference>
<dbReference type="eggNOG" id="COG0457">
    <property type="taxonomic scope" value="Bacteria"/>
</dbReference>
<keyword evidence="11" id="KW-1133">Transmembrane helix</keyword>
<proteinExistence type="predicted"/>
<keyword evidence="9" id="KW-0802">TPR repeat</keyword>
<dbReference type="GO" id="GO:0016020">
    <property type="term" value="C:membrane"/>
    <property type="evidence" value="ECO:0007669"/>
    <property type="project" value="InterPro"/>
</dbReference>
<dbReference type="Gene3D" id="1.20.5.1930">
    <property type="match status" value="1"/>
</dbReference>
<feature type="transmembrane region" description="Helical" evidence="11">
    <location>
        <begin position="485"/>
        <end position="504"/>
    </location>
</feature>
<keyword evidence="3" id="KW-0597">Phosphoprotein</keyword>
<evidence type="ECO:0000313" key="14">
    <source>
        <dbReference type="Proteomes" id="UP000003416"/>
    </source>
</evidence>
<dbReference type="Pfam" id="PF07730">
    <property type="entry name" value="HisKA_3"/>
    <property type="match status" value="1"/>
</dbReference>
<evidence type="ECO:0000259" key="12">
    <source>
        <dbReference type="PROSITE" id="PS50109"/>
    </source>
</evidence>
<dbReference type="CDD" id="cd16917">
    <property type="entry name" value="HATPase_UhpB-NarQ-NarX-like"/>
    <property type="match status" value="1"/>
</dbReference>
<dbReference type="SMART" id="SM00387">
    <property type="entry name" value="HATPase_c"/>
    <property type="match status" value="1"/>
</dbReference>
<dbReference type="PROSITE" id="PS50005">
    <property type="entry name" value="TPR"/>
    <property type="match status" value="1"/>
</dbReference>
<feature type="domain" description="Histidine kinase" evidence="12">
    <location>
        <begin position="652"/>
        <end position="738"/>
    </location>
</feature>
<dbReference type="STRING" id="763034.HMPREF9446_02170"/>
<dbReference type="Pfam" id="PF13424">
    <property type="entry name" value="TPR_12"/>
    <property type="match status" value="1"/>
</dbReference>
<accession>F3PTR7</accession>
<keyword evidence="5" id="KW-0547">Nucleotide-binding</keyword>
<dbReference type="EC" id="2.7.13.3" evidence="2"/>
<evidence type="ECO:0000256" key="4">
    <source>
        <dbReference type="ARBA" id="ARBA00022679"/>
    </source>
</evidence>
<dbReference type="eggNOG" id="COG4585">
    <property type="taxonomic scope" value="Bacteria"/>
</dbReference>
<reference evidence="13 14" key="1">
    <citation type="submission" date="2011-02" db="EMBL/GenBank/DDBJ databases">
        <authorList>
            <person name="Weinstock G."/>
            <person name="Sodergren E."/>
            <person name="Clifton S."/>
            <person name="Fulton L."/>
            <person name="Fulton B."/>
            <person name="Courtney L."/>
            <person name="Fronick C."/>
            <person name="Harrison M."/>
            <person name="Strong C."/>
            <person name="Farmer C."/>
            <person name="Delahaunty K."/>
            <person name="Markovic C."/>
            <person name="Hall O."/>
            <person name="Minx P."/>
            <person name="Tomlinson C."/>
            <person name="Mitreva M."/>
            <person name="Hou S."/>
            <person name="Chen J."/>
            <person name="Wollam A."/>
            <person name="Pepin K.H."/>
            <person name="Johnson M."/>
            <person name="Bhonagiri V."/>
            <person name="Zhang X."/>
            <person name="Suruliraj S."/>
            <person name="Warren W."/>
            <person name="Chinwalla A."/>
            <person name="Mardis E.R."/>
            <person name="Wilson R.K."/>
        </authorList>
    </citation>
    <scope>NUCLEOTIDE SEQUENCE [LARGE SCALE GENOMIC DNA]</scope>
    <source>
        <strain evidence="13 14">YIT 12057</strain>
    </source>
</reference>
<keyword evidence="8" id="KW-0902">Two-component regulatory system</keyword>
<dbReference type="Gene3D" id="1.25.40.10">
    <property type="entry name" value="Tetratricopeptide repeat domain"/>
    <property type="match status" value="2"/>
</dbReference>
<name>F3PTR7_9BACE</name>
<dbReference type="InterPro" id="IPR011990">
    <property type="entry name" value="TPR-like_helical_dom_sf"/>
</dbReference>
<dbReference type="PANTHER" id="PTHR24421:SF10">
    <property type="entry name" value="NITRATE_NITRITE SENSOR PROTEIN NARQ"/>
    <property type="match status" value="1"/>
</dbReference>
<dbReference type="SMART" id="SM00028">
    <property type="entry name" value="TPR"/>
    <property type="match status" value="6"/>
</dbReference>
<evidence type="ECO:0000313" key="13">
    <source>
        <dbReference type="EMBL" id="EGF56562.1"/>
    </source>
</evidence>
<evidence type="ECO:0000256" key="2">
    <source>
        <dbReference type="ARBA" id="ARBA00012438"/>
    </source>
</evidence>
<gene>
    <name evidence="13" type="ORF">HMPREF9446_02170</name>
</gene>
<keyword evidence="11" id="KW-0472">Membrane</keyword>
<dbReference type="GO" id="GO:0005524">
    <property type="term" value="F:ATP binding"/>
    <property type="evidence" value="ECO:0007669"/>
    <property type="project" value="UniProtKB-KW"/>
</dbReference>
<dbReference type="AlphaFoldDB" id="F3PTR7"/>
<dbReference type="InterPro" id="IPR005467">
    <property type="entry name" value="His_kinase_dom"/>
</dbReference>
<keyword evidence="7" id="KW-0067">ATP-binding</keyword>
<comment type="caution">
    <text evidence="13">The sequence shown here is derived from an EMBL/GenBank/DDBJ whole genome shotgun (WGS) entry which is preliminary data.</text>
</comment>
<keyword evidence="4" id="KW-0808">Transferase</keyword>
<dbReference type="PANTHER" id="PTHR24421">
    <property type="entry name" value="NITRATE/NITRITE SENSOR PROTEIN NARX-RELATED"/>
    <property type="match status" value="1"/>
</dbReference>
<keyword evidence="11" id="KW-0812">Transmembrane</keyword>
<evidence type="ECO:0000256" key="8">
    <source>
        <dbReference type="ARBA" id="ARBA00023012"/>
    </source>
</evidence>
<evidence type="ECO:0000256" key="3">
    <source>
        <dbReference type="ARBA" id="ARBA00022553"/>
    </source>
</evidence>
<dbReference type="InterPro" id="IPR011712">
    <property type="entry name" value="Sig_transdc_His_kin_sub3_dim/P"/>
</dbReference>
<keyword evidence="6 13" id="KW-0418">Kinase</keyword>
<evidence type="ECO:0000256" key="11">
    <source>
        <dbReference type="SAM" id="Phobius"/>
    </source>
</evidence>
<keyword evidence="10" id="KW-0175">Coiled coil</keyword>
<comment type="catalytic activity">
    <reaction evidence="1">
        <text>ATP + protein L-histidine = ADP + protein N-phospho-L-histidine.</text>
        <dbReference type="EC" id="2.7.13.3"/>
    </reaction>
</comment>
<feature type="coiled-coil region" evidence="10">
    <location>
        <begin position="457"/>
        <end position="484"/>
    </location>
</feature>
<dbReference type="Proteomes" id="UP000003416">
    <property type="component" value="Unassembled WGS sequence"/>
</dbReference>
<dbReference type="GO" id="GO:0000155">
    <property type="term" value="F:phosphorelay sensor kinase activity"/>
    <property type="evidence" value="ECO:0007669"/>
    <property type="project" value="InterPro"/>
</dbReference>
<protein>
    <recommendedName>
        <fullName evidence="2">histidine kinase</fullName>
        <ecNumber evidence="2">2.7.13.3</ecNumber>
    </recommendedName>
</protein>
<keyword evidence="14" id="KW-1185">Reference proteome</keyword>
<organism evidence="13 14">
    <name type="scientific">Bacteroides fluxus YIT 12057</name>
    <dbReference type="NCBI Taxonomy" id="763034"/>
    <lineage>
        <taxon>Bacteria</taxon>
        <taxon>Pseudomonadati</taxon>
        <taxon>Bacteroidota</taxon>
        <taxon>Bacteroidia</taxon>
        <taxon>Bacteroidales</taxon>
        <taxon>Bacteroidaceae</taxon>
        <taxon>Bacteroides</taxon>
    </lineage>
</organism>
<evidence type="ECO:0000256" key="6">
    <source>
        <dbReference type="ARBA" id="ARBA00022777"/>
    </source>
</evidence>
<dbReference type="Pfam" id="PF02518">
    <property type="entry name" value="HATPase_c"/>
    <property type="match status" value="1"/>
</dbReference>
<evidence type="ECO:0000256" key="7">
    <source>
        <dbReference type="ARBA" id="ARBA00022840"/>
    </source>
</evidence>
<evidence type="ECO:0000256" key="5">
    <source>
        <dbReference type="ARBA" id="ARBA00022741"/>
    </source>
</evidence>
<sequence>MNVYMGLKKTIYISVVLLFIQGIVLAQENNELSELRHKAAKVKDLDAYCEVCKYLYEMGSGADLLLIYADSIRQLAIRDKSLDCFLESYNWSSEAYFMKGDFSKGFSLKYKTLVLAENARRIGDALILCSDIGYYYNVCARYDSARYYFNKGMQLAEKTPLLADRYRTMLTNYASSYLFEGKMDSALVYTLQAKERSAADKDTAMLIENLNQLGTIYRRQKNLEKCISSFENALHLCEAQNNFRTAAYIYGNIATAYCDWKRPKDAIPFSEKAVEYALKLGNHQMIGVCYVNLGAIMCNISGRREEGIAVLQKAIPILEEVNNRRRLCEVYSYLINAYRQNGQQKAAMDYLGKLDKLAHELKTDVEHYRYYKSKAPLLQMGGRYAEATDYYLRMINMLENGYRDPMDYEHYMRLAECYRALRKDAAAYDCLYKAYALRDSSFHFEYTEQLSDYSVKYHTKEKELEIIRLRKNELEREAELLKRRIIFGSVLALLVIVMLFMLYIRLRQQVRIARLAKIASEKEQQFLVLQKDTEQRLTRKYIDGLESERQRMATELHDDVCNSLLALEMNVCSLPEVKDGRMDGQLKQLETIRQRLRNMSHELMPPAFQYATIDEMLSDYVLHLTLPEGMKAEYSSTEGVDWHKIPQKVGFEFYRIVQEAVSNALKYSAASCIRVRLEWKDGLLSVLIADDGRGFEPNKKTNGVGLRTLLQRADAVGAKVELDSGIGNGVQVKVTVLV</sequence>
<dbReference type="InterPro" id="IPR003594">
    <property type="entry name" value="HATPase_dom"/>
</dbReference>
<dbReference type="InterPro" id="IPR050482">
    <property type="entry name" value="Sensor_HK_TwoCompSys"/>
</dbReference>
<dbReference type="SUPFAM" id="SSF55874">
    <property type="entry name" value="ATPase domain of HSP90 chaperone/DNA topoisomerase II/histidine kinase"/>
    <property type="match status" value="1"/>
</dbReference>
<evidence type="ECO:0000256" key="10">
    <source>
        <dbReference type="SAM" id="Coils"/>
    </source>
</evidence>
<dbReference type="SUPFAM" id="SSF48452">
    <property type="entry name" value="TPR-like"/>
    <property type="match status" value="3"/>
</dbReference>
<dbReference type="HOGENOM" id="CLU_000445_106_2_10"/>
<dbReference type="Gene3D" id="3.30.565.10">
    <property type="entry name" value="Histidine kinase-like ATPase, C-terminal domain"/>
    <property type="match status" value="1"/>
</dbReference>
<dbReference type="PROSITE" id="PS50109">
    <property type="entry name" value="HIS_KIN"/>
    <property type="match status" value="1"/>
</dbReference>